<keyword evidence="3" id="KW-1185">Reference proteome</keyword>
<evidence type="ECO:0000256" key="1">
    <source>
        <dbReference type="SAM" id="MobiDB-lite"/>
    </source>
</evidence>
<proteinExistence type="predicted"/>
<feature type="compositionally biased region" description="Polar residues" evidence="1">
    <location>
        <begin position="41"/>
        <end position="52"/>
    </location>
</feature>
<accession>A0A4Q1BLA7</accession>
<feature type="region of interest" description="Disordered" evidence="1">
    <location>
        <begin position="41"/>
        <end position="75"/>
    </location>
</feature>
<evidence type="ECO:0000313" key="3">
    <source>
        <dbReference type="Proteomes" id="UP000289152"/>
    </source>
</evidence>
<gene>
    <name evidence="2" type="ORF">M231_04282</name>
</gene>
<protein>
    <submittedName>
        <fullName evidence="2">Uncharacterized protein</fullName>
    </submittedName>
</protein>
<name>A0A4Q1BLA7_TREME</name>
<dbReference type="Proteomes" id="UP000289152">
    <property type="component" value="Unassembled WGS sequence"/>
</dbReference>
<reference evidence="2 3" key="1">
    <citation type="submission" date="2016-06" db="EMBL/GenBank/DDBJ databases">
        <title>Evolution of pathogenesis and genome organization in the Tremellales.</title>
        <authorList>
            <person name="Cuomo C."/>
            <person name="Litvintseva A."/>
            <person name="Heitman J."/>
            <person name="Chen Y."/>
            <person name="Sun S."/>
            <person name="Springer D."/>
            <person name="Dromer F."/>
            <person name="Young S."/>
            <person name="Zeng Q."/>
            <person name="Chapman S."/>
            <person name="Gujja S."/>
            <person name="Saif S."/>
            <person name="Birren B."/>
        </authorList>
    </citation>
    <scope>NUCLEOTIDE SEQUENCE [LARGE SCALE GENOMIC DNA]</scope>
    <source>
        <strain evidence="2 3">ATCC 28783</strain>
    </source>
</reference>
<dbReference type="EMBL" id="SDIL01000047">
    <property type="protein sequence ID" value="RXK38516.1"/>
    <property type="molecule type" value="Genomic_DNA"/>
</dbReference>
<sequence length="103" mass="11310">MSDPIPITPDIQPQVIPSAEDILQEMQARIIHLEQELLNAQVHSHSHSTPTFTKEPKITSPPPFSGRKDEAGNKGELGLSEFNQEFSTTGSLVNCLFSNDIIA</sequence>
<dbReference type="AlphaFoldDB" id="A0A4Q1BLA7"/>
<dbReference type="InParanoid" id="A0A4Q1BLA7"/>
<evidence type="ECO:0000313" key="2">
    <source>
        <dbReference type="EMBL" id="RXK38516.1"/>
    </source>
</evidence>
<comment type="caution">
    <text evidence="2">The sequence shown here is derived from an EMBL/GenBank/DDBJ whole genome shotgun (WGS) entry which is preliminary data.</text>
</comment>
<organism evidence="2 3">
    <name type="scientific">Tremella mesenterica</name>
    <name type="common">Jelly fungus</name>
    <dbReference type="NCBI Taxonomy" id="5217"/>
    <lineage>
        <taxon>Eukaryota</taxon>
        <taxon>Fungi</taxon>
        <taxon>Dikarya</taxon>
        <taxon>Basidiomycota</taxon>
        <taxon>Agaricomycotina</taxon>
        <taxon>Tremellomycetes</taxon>
        <taxon>Tremellales</taxon>
        <taxon>Tremellaceae</taxon>
        <taxon>Tremella</taxon>
    </lineage>
</organism>